<evidence type="ECO:0000256" key="2">
    <source>
        <dbReference type="ARBA" id="ARBA00022448"/>
    </source>
</evidence>
<keyword evidence="5 7" id="KW-1133">Transmembrane helix</keyword>
<sequence length="318" mass="34814">MLKYILKRFLSSLAVLFFVTLITFFVISVLPGDQAILALGLDATQESLDALRSSLGLDRPFLVRYLEWLFSAIRFDLGTSSVYGERVINLIVSRLPVTFFLTLFSIIIASLISAALGLIASLNKGRVADGAIRTTVLAISSLPSFWISLLCLVFFCGKLKWFPVNGYTAPSVNVFEFIRSMVLPSFILAFGEIALMTRMFYSSLVRSLSDDYMIACEVKGLSRLRALIHYGVRSAIIAPITLIGNQAAKLFGGTVIVETVFSLPGIGRLLLVSVEQHDIALLEGVVLFITVMVVLMNFLTDIAVALADPLIRLSGGEK</sequence>
<keyword evidence="6 7" id="KW-0472">Membrane</keyword>
<dbReference type="InterPro" id="IPR035906">
    <property type="entry name" value="MetI-like_sf"/>
</dbReference>
<feature type="transmembrane region" description="Helical" evidence="7">
    <location>
        <begin position="177"/>
        <end position="196"/>
    </location>
</feature>
<keyword evidence="3" id="KW-1003">Cell membrane</keyword>
<dbReference type="SUPFAM" id="SSF161098">
    <property type="entry name" value="MetI-like"/>
    <property type="match status" value="1"/>
</dbReference>
<dbReference type="GO" id="GO:0005886">
    <property type="term" value="C:plasma membrane"/>
    <property type="evidence" value="ECO:0007669"/>
    <property type="project" value="UniProtKB-SubCell"/>
</dbReference>
<dbReference type="PANTHER" id="PTHR43163">
    <property type="entry name" value="DIPEPTIDE TRANSPORT SYSTEM PERMEASE PROTEIN DPPB-RELATED"/>
    <property type="match status" value="1"/>
</dbReference>
<gene>
    <name evidence="9" type="ORF">FYJ80_10405</name>
</gene>
<organism evidence="9 10">
    <name type="scientific">Bullifex porci</name>
    <dbReference type="NCBI Taxonomy" id="2606638"/>
    <lineage>
        <taxon>Bacteria</taxon>
        <taxon>Pseudomonadati</taxon>
        <taxon>Spirochaetota</taxon>
        <taxon>Spirochaetia</taxon>
        <taxon>Spirochaetales</taxon>
        <taxon>Spirochaetaceae</taxon>
        <taxon>Bullifex</taxon>
    </lineage>
</organism>
<keyword evidence="10" id="KW-1185">Reference proteome</keyword>
<feature type="domain" description="ABC transmembrane type-1" evidence="8">
    <location>
        <begin position="95"/>
        <end position="300"/>
    </location>
</feature>
<dbReference type="EMBL" id="VUNN01000029">
    <property type="protein sequence ID" value="MSU07171.1"/>
    <property type="molecule type" value="Genomic_DNA"/>
</dbReference>
<proteinExistence type="inferred from homology"/>
<protein>
    <submittedName>
        <fullName evidence="9">ABC transporter permease</fullName>
    </submittedName>
</protein>
<dbReference type="CDD" id="cd06261">
    <property type="entry name" value="TM_PBP2"/>
    <property type="match status" value="1"/>
</dbReference>
<feature type="transmembrane region" description="Helical" evidence="7">
    <location>
        <begin position="134"/>
        <end position="157"/>
    </location>
</feature>
<dbReference type="GO" id="GO:0055085">
    <property type="term" value="P:transmembrane transport"/>
    <property type="evidence" value="ECO:0007669"/>
    <property type="project" value="InterPro"/>
</dbReference>
<dbReference type="AlphaFoldDB" id="A0A7X2PE41"/>
<reference evidence="9 10" key="1">
    <citation type="submission" date="2019-08" db="EMBL/GenBank/DDBJ databases">
        <title>In-depth cultivation of the pig gut microbiome towards novel bacterial diversity and tailored functional studies.</title>
        <authorList>
            <person name="Wylensek D."/>
            <person name="Hitch T.C.A."/>
            <person name="Clavel T."/>
        </authorList>
    </citation>
    <scope>NUCLEOTIDE SEQUENCE [LARGE SCALE GENOMIC DNA]</scope>
    <source>
        <strain evidence="9 10">NM-380-WT-3C1</strain>
    </source>
</reference>
<dbReference type="Pfam" id="PF19300">
    <property type="entry name" value="BPD_transp_1_N"/>
    <property type="match status" value="1"/>
</dbReference>
<dbReference type="Proteomes" id="UP000460549">
    <property type="component" value="Unassembled WGS sequence"/>
</dbReference>
<feature type="transmembrane region" description="Helical" evidence="7">
    <location>
        <begin position="227"/>
        <end position="244"/>
    </location>
</feature>
<comment type="caution">
    <text evidence="9">The sequence shown here is derived from an EMBL/GenBank/DDBJ whole genome shotgun (WGS) entry which is preliminary data.</text>
</comment>
<evidence type="ECO:0000313" key="9">
    <source>
        <dbReference type="EMBL" id="MSU07171.1"/>
    </source>
</evidence>
<dbReference type="Gene3D" id="1.10.3720.10">
    <property type="entry name" value="MetI-like"/>
    <property type="match status" value="1"/>
</dbReference>
<comment type="subcellular location">
    <subcellularLocation>
        <location evidence="1 7">Cell membrane</location>
        <topology evidence="1 7">Multi-pass membrane protein</topology>
    </subcellularLocation>
</comment>
<evidence type="ECO:0000313" key="10">
    <source>
        <dbReference type="Proteomes" id="UP000460549"/>
    </source>
</evidence>
<feature type="transmembrane region" description="Helical" evidence="7">
    <location>
        <begin position="250"/>
        <end position="272"/>
    </location>
</feature>
<comment type="similarity">
    <text evidence="7">Belongs to the binding-protein-dependent transport system permease family.</text>
</comment>
<keyword evidence="2 7" id="KW-0813">Transport</keyword>
<evidence type="ECO:0000256" key="6">
    <source>
        <dbReference type="ARBA" id="ARBA00023136"/>
    </source>
</evidence>
<keyword evidence="4 7" id="KW-0812">Transmembrane</keyword>
<evidence type="ECO:0000256" key="1">
    <source>
        <dbReference type="ARBA" id="ARBA00004651"/>
    </source>
</evidence>
<evidence type="ECO:0000256" key="4">
    <source>
        <dbReference type="ARBA" id="ARBA00022692"/>
    </source>
</evidence>
<dbReference type="InterPro" id="IPR045621">
    <property type="entry name" value="BPD_transp_1_N"/>
</dbReference>
<evidence type="ECO:0000256" key="5">
    <source>
        <dbReference type="ARBA" id="ARBA00022989"/>
    </source>
</evidence>
<evidence type="ECO:0000259" key="8">
    <source>
        <dbReference type="PROSITE" id="PS50928"/>
    </source>
</evidence>
<accession>A0A7X2PE41</accession>
<feature type="transmembrane region" description="Helical" evidence="7">
    <location>
        <begin position="99"/>
        <end position="122"/>
    </location>
</feature>
<name>A0A7X2PE41_9SPIO</name>
<evidence type="ECO:0000256" key="7">
    <source>
        <dbReference type="RuleBase" id="RU363032"/>
    </source>
</evidence>
<dbReference type="InterPro" id="IPR000515">
    <property type="entry name" value="MetI-like"/>
</dbReference>
<dbReference type="Pfam" id="PF00528">
    <property type="entry name" value="BPD_transp_1"/>
    <property type="match status" value="1"/>
</dbReference>
<feature type="transmembrane region" description="Helical" evidence="7">
    <location>
        <begin position="9"/>
        <end position="30"/>
    </location>
</feature>
<feature type="transmembrane region" description="Helical" evidence="7">
    <location>
        <begin position="279"/>
        <end position="299"/>
    </location>
</feature>
<dbReference type="PROSITE" id="PS50928">
    <property type="entry name" value="ABC_TM1"/>
    <property type="match status" value="1"/>
</dbReference>
<evidence type="ECO:0000256" key="3">
    <source>
        <dbReference type="ARBA" id="ARBA00022475"/>
    </source>
</evidence>
<dbReference type="RefSeq" id="WP_154426689.1">
    <property type="nucleotide sequence ID" value="NZ_VUNN01000029.1"/>
</dbReference>
<dbReference type="PANTHER" id="PTHR43163:SF6">
    <property type="entry name" value="DIPEPTIDE TRANSPORT SYSTEM PERMEASE PROTEIN DPPB-RELATED"/>
    <property type="match status" value="1"/>
</dbReference>